<sequence length="373" mass="42212">MLIERVRVIDKDSDYTANVLIKEGKIKEITKCDGEGKYVLMPAFIDMHTHLRSPGYEYKEDLESGQKAALKGGYTTLCSMANTLPVCDNEKTIEYIKDESKRLNLCEVIPVCSVTRNLEGKEIVNIDNMIKHTNLFSDDGNTIFSQSIMKDSLNLSKEYGFKILTHCQPEAKIIKRDLNLLEEIGGNLHICHVSSKDSVELIKNHKDKGLDFTCEVAPHHIYGYDIDYKVNPSFRSKEDFESLIEGIKDGYIDIIATDHAPHSAEDKMKGSPGISNIEVAFSMAYTSLNKYGIDLNKISELMSYNPAKILGLNKGLIRVGDDADLVLIDMDEEYEIDTNDFVSKGKNNPFNKEKVKGRILKTMRKGRVLYDYR</sequence>
<dbReference type="CDD" id="cd01317">
    <property type="entry name" value="DHOase_IIa"/>
    <property type="match status" value="1"/>
</dbReference>
<evidence type="ECO:0000256" key="2">
    <source>
        <dbReference type="ARBA" id="ARBA00002368"/>
    </source>
</evidence>
<dbReference type="PANTHER" id="PTHR43668:SF2">
    <property type="entry name" value="ALLANTOINASE"/>
    <property type="match status" value="1"/>
</dbReference>
<dbReference type="AlphaFoldDB" id="A0A267M9C7"/>
<evidence type="ECO:0000256" key="1">
    <source>
        <dbReference type="ARBA" id="ARBA00001947"/>
    </source>
</evidence>
<evidence type="ECO:0000256" key="3">
    <source>
        <dbReference type="ARBA" id="ARBA00010286"/>
    </source>
</evidence>
<keyword evidence="6" id="KW-0665">Pyrimidine biosynthesis</keyword>
<dbReference type="GO" id="GO:0005737">
    <property type="term" value="C:cytoplasm"/>
    <property type="evidence" value="ECO:0007669"/>
    <property type="project" value="TreeGrafter"/>
</dbReference>
<dbReference type="GO" id="GO:0006145">
    <property type="term" value="P:purine nucleobase catabolic process"/>
    <property type="evidence" value="ECO:0007669"/>
    <property type="project" value="TreeGrafter"/>
</dbReference>
<dbReference type="InterPro" id="IPR002195">
    <property type="entry name" value="Dihydroorotase_CS"/>
</dbReference>
<evidence type="ECO:0000256" key="5">
    <source>
        <dbReference type="ARBA" id="ARBA00022801"/>
    </source>
</evidence>
<dbReference type="GO" id="GO:0006221">
    <property type="term" value="P:pyrimidine nucleotide biosynthetic process"/>
    <property type="evidence" value="ECO:0007669"/>
    <property type="project" value="UniProtKB-KW"/>
</dbReference>
<evidence type="ECO:0000259" key="7">
    <source>
        <dbReference type="Pfam" id="PF01979"/>
    </source>
</evidence>
<dbReference type="PANTHER" id="PTHR43668">
    <property type="entry name" value="ALLANTOINASE"/>
    <property type="match status" value="1"/>
</dbReference>
<keyword evidence="9" id="KW-1185">Reference proteome</keyword>
<dbReference type="Pfam" id="PF01979">
    <property type="entry name" value="Amidohydro_1"/>
    <property type="match status" value="1"/>
</dbReference>
<gene>
    <name evidence="8" type="ORF">CCE28_21225</name>
</gene>
<comment type="similarity">
    <text evidence="3">Belongs to the metallo-dependent hydrolases superfamily. DHOase family. Class I DHOase subfamily.</text>
</comment>
<comment type="caution">
    <text evidence="8">The sequence shown here is derived from an EMBL/GenBank/DDBJ whole genome shotgun (WGS) entry which is preliminary data.</text>
</comment>
<organism evidence="8 9">
    <name type="scientific">Anaeromicrobium sediminis</name>
    <dbReference type="NCBI Taxonomy" id="1478221"/>
    <lineage>
        <taxon>Bacteria</taxon>
        <taxon>Bacillati</taxon>
        <taxon>Bacillota</taxon>
        <taxon>Clostridia</taxon>
        <taxon>Peptostreptococcales</taxon>
        <taxon>Thermotaleaceae</taxon>
        <taxon>Anaeromicrobium</taxon>
    </lineage>
</organism>
<evidence type="ECO:0000256" key="6">
    <source>
        <dbReference type="ARBA" id="ARBA00022975"/>
    </source>
</evidence>
<dbReference type="GO" id="GO:0004151">
    <property type="term" value="F:dihydroorotase activity"/>
    <property type="evidence" value="ECO:0007669"/>
    <property type="project" value="InterPro"/>
</dbReference>
<evidence type="ECO:0000256" key="4">
    <source>
        <dbReference type="ARBA" id="ARBA00022723"/>
    </source>
</evidence>
<dbReference type="GO" id="GO:0046872">
    <property type="term" value="F:metal ion binding"/>
    <property type="evidence" value="ECO:0007669"/>
    <property type="project" value="UniProtKB-KW"/>
</dbReference>
<dbReference type="InterPro" id="IPR006680">
    <property type="entry name" value="Amidohydro-rel"/>
</dbReference>
<proteinExistence type="inferred from homology"/>
<evidence type="ECO:0000313" key="9">
    <source>
        <dbReference type="Proteomes" id="UP000216024"/>
    </source>
</evidence>
<evidence type="ECO:0000313" key="8">
    <source>
        <dbReference type="EMBL" id="PAB56169.1"/>
    </source>
</evidence>
<dbReference type="SUPFAM" id="SSF51338">
    <property type="entry name" value="Composite domain of metallo-dependent hydrolases"/>
    <property type="match status" value="1"/>
</dbReference>
<feature type="domain" description="Amidohydrolase-related" evidence="7">
    <location>
        <begin position="39"/>
        <end position="368"/>
    </location>
</feature>
<reference evidence="8 9" key="1">
    <citation type="submission" date="2017-06" db="EMBL/GenBank/DDBJ databases">
        <title>Draft genome sequence of anaerobic fermentative bacterium Anaeromicrobium sediminis DY2726D isolated from West Pacific Ocean sediments.</title>
        <authorList>
            <person name="Zeng X."/>
        </authorList>
    </citation>
    <scope>NUCLEOTIDE SEQUENCE [LARGE SCALE GENOMIC DNA]</scope>
    <source>
        <strain evidence="8 9">DY2726D</strain>
    </source>
</reference>
<dbReference type="GO" id="GO:0004038">
    <property type="term" value="F:allantoinase activity"/>
    <property type="evidence" value="ECO:0007669"/>
    <property type="project" value="TreeGrafter"/>
</dbReference>
<keyword evidence="4" id="KW-0479">Metal-binding</keyword>
<dbReference type="InterPro" id="IPR050138">
    <property type="entry name" value="DHOase/Allantoinase_Hydrolase"/>
</dbReference>
<accession>A0A267M9C7</accession>
<dbReference type="InterPro" id="IPR011059">
    <property type="entry name" value="Metal-dep_hydrolase_composite"/>
</dbReference>
<dbReference type="Gene3D" id="3.20.20.140">
    <property type="entry name" value="Metal-dependent hydrolases"/>
    <property type="match status" value="2"/>
</dbReference>
<dbReference type="RefSeq" id="WP_095136183.1">
    <property type="nucleotide sequence ID" value="NZ_NIBG01000038.1"/>
</dbReference>
<comment type="cofactor">
    <cofactor evidence="1">
        <name>Zn(2+)</name>
        <dbReference type="ChEBI" id="CHEBI:29105"/>
    </cofactor>
</comment>
<dbReference type="OrthoDB" id="9765462at2"/>
<dbReference type="PROSITE" id="PS00483">
    <property type="entry name" value="DIHYDROOROTASE_2"/>
    <property type="match status" value="1"/>
</dbReference>
<dbReference type="EMBL" id="NIBG01000038">
    <property type="protein sequence ID" value="PAB56169.1"/>
    <property type="molecule type" value="Genomic_DNA"/>
</dbReference>
<protein>
    <submittedName>
        <fullName evidence="8">Dihydroorotase</fullName>
    </submittedName>
</protein>
<dbReference type="InterPro" id="IPR032466">
    <property type="entry name" value="Metal_Hydrolase"/>
</dbReference>
<comment type="function">
    <text evidence="2">Catalyzes the reversible cyclization of carbamoyl aspartate to dihydroorotate.</text>
</comment>
<dbReference type="InterPro" id="IPR004722">
    <property type="entry name" value="DHOase"/>
</dbReference>
<keyword evidence="5" id="KW-0378">Hydrolase</keyword>
<dbReference type="SUPFAM" id="SSF51556">
    <property type="entry name" value="Metallo-dependent hydrolases"/>
    <property type="match status" value="1"/>
</dbReference>
<dbReference type="Proteomes" id="UP000216024">
    <property type="component" value="Unassembled WGS sequence"/>
</dbReference>
<name>A0A267M9C7_9FIRM</name>